<organism evidence="2 3">
    <name type="scientific">Hapsidospora chrysogenum (strain ATCC 11550 / CBS 779.69 / DSM 880 / IAM 14645 / JCM 23072 / IMI 49137)</name>
    <name type="common">Acremonium chrysogenum</name>
    <dbReference type="NCBI Taxonomy" id="857340"/>
    <lineage>
        <taxon>Eukaryota</taxon>
        <taxon>Fungi</taxon>
        <taxon>Dikarya</taxon>
        <taxon>Ascomycota</taxon>
        <taxon>Pezizomycotina</taxon>
        <taxon>Sordariomycetes</taxon>
        <taxon>Hypocreomycetidae</taxon>
        <taxon>Hypocreales</taxon>
        <taxon>Bionectriaceae</taxon>
        <taxon>Hapsidospora</taxon>
    </lineage>
</organism>
<dbReference type="STRING" id="857340.A0A086T6I6"/>
<evidence type="ECO:0000313" key="3">
    <source>
        <dbReference type="Proteomes" id="UP000029964"/>
    </source>
</evidence>
<dbReference type="PANTHER" id="PTHR28106:SF1">
    <property type="entry name" value="MITOCHONDRIAL ATPASE COMPLEX SUBUNIT ATP10"/>
    <property type="match status" value="1"/>
</dbReference>
<name>A0A086T6I6_HAPC1</name>
<accession>A0A086T6I6</accession>
<dbReference type="Proteomes" id="UP000029964">
    <property type="component" value="Unassembled WGS sequence"/>
</dbReference>
<dbReference type="AlphaFoldDB" id="A0A086T6I6"/>
<dbReference type="InterPro" id="IPR007849">
    <property type="entry name" value="ATP10"/>
</dbReference>
<reference evidence="3" key="1">
    <citation type="journal article" date="2014" name="Genome Announc.">
        <title>Genome sequence and annotation of Acremonium chrysogenum, producer of the beta-lactam antibiotic cephalosporin C.</title>
        <authorList>
            <person name="Terfehr D."/>
            <person name="Dahlmann T.A."/>
            <person name="Specht T."/>
            <person name="Zadra I."/>
            <person name="Kuernsteiner H."/>
            <person name="Kueck U."/>
        </authorList>
    </citation>
    <scope>NUCLEOTIDE SEQUENCE [LARGE SCALE GENOMIC DNA]</scope>
    <source>
        <strain evidence="3">ATCC 11550 / CBS 779.69 / DSM 880 / IAM 14645 / JCM 23072 / IMI 49137</strain>
    </source>
</reference>
<dbReference type="GO" id="GO:0005743">
    <property type="term" value="C:mitochondrial inner membrane"/>
    <property type="evidence" value="ECO:0007669"/>
    <property type="project" value="TreeGrafter"/>
</dbReference>
<comment type="caution">
    <text evidence="2">The sequence shown here is derived from an EMBL/GenBank/DDBJ whole genome shotgun (WGS) entry which is preliminary data.</text>
</comment>
<feature type="region of interest" description="Disordered" evidence="1">
    <location>
        <begin position="38"/>
        <end position="58"/>
    </location>
</feature>
<dbReference type="PANTHER" id="PTHR28106">
    <property type="entry name" value="MITOCHONDRIAL ATPASE COMPLEX SUBUNIT ATP10"/>
    <property type="match status" value="1"/>
</dbReference>
<sequence length="339" mass="38265">MSTRTLGRALGGVSRRPLTCVFCRWRRDFSVSTLRAAKPAAGADLDPQSKVKGTPIEAPRGYGKRITGDFVPKLLPRPIGMPDPPRAGENTGIDNRTIRQRREDFVDYDKHIARRKELTAQMAKPYFRDWGNLKYHSGKSFIAPPRLFKAELSLFFPNFYGQTLLKAAKEPRDTTPLLTGKASVVTLYSSAWAEGQVQTFVSSKSNPELHEVVAKNSDVAQVVHINYEDNAAKAWLIRLFMGSLRKKFPEKDWDKYFLVRRGITDRIRESIGLLNSKVGYTYLVDHHCRIRWAGSGPSHPDELEGLNKGVARLAEEIRKEAKLPATAREQHLGKKPPRS</sequence>
<evidence type="ECO:0000313" key="2">
    <source>
        <dbReference type="EMBL" id="KFH44968.1"/>
    </source>
</evidence>
<proteinExistence type="predicted"/>
<protein>
    <submittedName>
        <fullName evidence="2">Mitochondrial ATPase complex subunit-like protein</fullName>
    </submittedName>
</protein>
<keyword evidence="3" id="KW-1185">Reference proteome</keyword>
<gene>
    <name evidence="2" type="ORF">ACRE_042010</name>
</gene>
<dbReference type="EMBL" id="JPKY01000039">
    <property type="protein sequence ID" value="KFH44968.1"/>
    <property type="molecule type" value="Genomic_DNA"/>
</dbReference>
<dbReference type="Pfam" id="PF05176">
    <property type="entry name" value="ATP-synt_10"/>
    <property type="match status" value="1"/>
</dbReference>
<evidence type="ECO:0000256" key="1">
    <source>
        <dbReference type="SAM" id="MobiDB-lite"/>
    </source>
</evidence>
<dbReference type="OrthoDB" id="17089at2759"/>
<dbReference type="HOGENOM" id="CLU_047290_1_0_1"/>
<dbReference type="GO" id="GO:0033615">
    <property type="term" value="P:mitochondrial proton-transporting ATP synthase complex assembly"/>
    <property type="evidence" value="ECO:0007669"/>
    <property type="project" value="TreeGrafter"/>
</dbReference>